<dbReference type="PANTHER" id="PTHR15032">
    <property type="entry name" value="N-ACYL-PHOSPHATIDYLETHANOLAMINE-HYDROLYZING PHOSPHOLIPASE D"/>
    <property type="match status" value="1"/>
</dbReference>
<keyword evidence="3" id="KW-1185">Reference proteome</keyword>
<dbReference type="Pfam" id="PF12706">
    <property type="entry name" value="Lactamase_B_2"/>
    <property type="match status" value="1"/>
</dbReference>
<dbReference type="AlphaFoldDB" id="B8ELW5"/>
<dbReference type="EMBL" id="CP001280">
    <property type="protein sequence ID" value="ACK50746.1"/>
    <property type="molecule type" value="Genomic_DNA"/>
</dbReference>
<dbReference type="SUPFAM" id="SSF56281">
    <property type="entry name" value="Metallo-hydrolase/oxidoreductase"/>
    <property type="match status" value="1"/>
</dbReference>
<dbReference type="Proteomes" id="UP000002257">
    <property type="component" value="Chromosome"/>
</dbReference>
<name>B8ELW5_METSB</name>
<dbReference type="InterPro" id="IPR001279">
    <property type="entry name" value="Metallo-B-lactamas"/>
</dbReference>
<sequence length="330" mass="36459">MPGSKRNRYYAGPPSDHFDGHRFFNPEDERRSPGLGALLRWRFSGGKAKWPKSVPSPFLDHPPERVAGLRITLIGHASMLIQAGLCNILVDPHWSDRASPFSFAGPKRVNPPGVAFDDLPPIDVVLITHAHYDHLDMPTLRRLWRIHRPRILAPLGNDAIIRRADPDIEVATGDWGDRFALSDSVAASLTPARHWSARTLSDRNMSLWCGFAIETPAGLIYHVGDTGFGDGRIFRSVRRQFGAPAVAIIPIGAYAPRWFMSPQHVDPAEAVAIMRECGALQALGVHWGAFHLSDEAHDAPPRELATALNAHGVAAKHFVPLQPGEVWQTR</sequence>
<feature type="domain" description="Metallo-beta-lactamase" evidence="1">
    <location>
        <begin position="87"/>
        <end position="287"/>
    </location>
</feature>
<dbReference type="GO" id="GO:0005737">
    <property type="term" value="C:cytoplasm"/>
    <property type="evidence" value="ECO:0007669"/>
    <property type="project" value="TreeGrafter"/>
</dbReference>
<dbReference type="eggNOG" id="COG2220">
    <property type="taxonomic scope" value="Bacteria"/>
</dbReference>
<evidence type="ECO:0000313" key="2">
    <source>
        <dbReference type="EMBL" id="ACK50746.1"/>
    </source>
</evidence>
<dbReference type="HOGENOM" id="CLU_020884_1_1_5"/>
<gene>
    <name evidence="2" type="ordered locus">Msil_1801</name>
</gene>
<proteinExistence type="predicted"/>
<evidence type="ECO:0000313" key="3">
    <source>
        <dbReference type="Proteomes" id="UP000002257"/>
    </source>
</evidence>
<dbReference type="RefSeq" id="WP_012590816.1">
    <property type="nucleotide sequence ID" value="NC_011666.1"/>
</dbReference>
<reference evidence="2 3" key="1">
    <citation type="journal article" date="2010" name="J. Bacteriol.">
        <title>Complete genome sequence of the aerobic facultative methanotroph Methylocella silvestris BL2.</title>
        <authorList>
            <person name="Chen Y."/>
            <person name="Crombie A."/>
            <person name="Rahman M.T."/>
            <person name="Dedysh S.N."/>
            <person name="Liesack W."/>
            <person name="Stott M.B."/>
            <person name="Alam M."/>
            <person name="Theisen A.R."/>
            <person name="Murrell J.C."/>
            <person name="Dunfield P.F."/>
        </authorList>
    </citation>
    <scope>NUCLEOTIDE SEQUENCE [LARGE SCALE GENOMIC DNA]</scope>
    <source>
        <strain evidence="3">DSM 15510 / CIP 108128 / LMG 27833 / NCIMB 13906 / BL2</strain>
    </source>
</reference>
<dbReference type="InterPro" id="IPR036866">
    <property type="entry name" value="RibonucZ/Hydroxyglut_hydro"/>
</dbReference>
<organism evidence="2 3">
    <name type="scientific">Methylocella silvestris (strain DSM 15510 / CIP 108128 / LMG 27833 / NCIMB 13906 / BL2)</name>
    <dbReference type="NCBI Taxonomy" id="395965"/>
    <lineage>
        <taxon>Bacteria</taxon>
        <taxon>Pseudomonadati</taxon>
        <taxon>Pseudomonadota</taxon>
        <taxon>Alphaproteobacteria</taxon>
        <taxon>Hyphomicrobiales</taxon>
        <taxon>Beijerinckiaceae</taxon>
        <taxon>Methylocella</taxon>
    </lineage>
</organism>
<dbReference type="PANTHER" id="PTHR15032:SF4">
    <property type="entry name" value="N-ACYL-PHOSPHATIDYLETHANOLAMINE-HYDROLYZING PHOSPHOLIPASE D"/>
    <property type="match status" value="1"/>
</dbReference>
<dbReference type="STRING" id="395965.Msil_1801"/>
<evidence type="ECO:0000259" key="1">
    <source>
        <dbReference type="Pfam" id="PF12706"/>
    </source>
</evidence>
<dbReference type="OrthoDB" id="9805728at2"/>
<dbReference type="KEGG" id="msl:Msil_1801"/>
<protein>
    <submittedName>
        <fullName evidence="2">Beta-lactamase domain protein</fullName>
    </submittedName>
</protein>
<dbReference type="Gene3D" id="3.60.15.10">
    <property type="entry name" value="Ribonuclease Z/Hydroxyacylglutathione hydrolase-like"/>
    <property type="match status" value="1"/>
</dbReference>
<accession>B8ELW5</accession>